<dbReference type="AlphaFoldDB" id="A0A6P9EUF4"/>
<evidence type="ECO:0000256" key="1">
    <source>
        <dbReference type="ARBA" id="ARBA00022723"/>
    </source>
</evidence>
<dbReference type="Pfam" id="PF06839">
    <property type="entry name" value="Zn_ribbon_GRF"/>
    <property type="match status" value="1"/>
</dbReference>
<keyword evidence="3" id="KW-0862">Zinc</keyword>
<dbReference type="KEGG" id="jre:109003683"/>
<evidence type="ECO:0000259" key="6">
    <source>
        <dbReference type="PROSITE" id="PS51999"/>
    </source>
</evidence>
<keyword evidence="7" id="KW-1185">Reference proteome</keyword>
<dbReference type="GO" id="GO:0008270">
    <property type="term" value="F:zinc ion binding"/>
    <property type="evidence" value="ECO:0007669"/>
    <property type="project" value="UniProtKB-KW"/>
</dbReference>
<dbReference type="PROSITE" id="PS51999">
    <property type="entry name" value="ZF_GRF"/>
    <property type="match status" value="1"/>
</dbReference>
<feature type="domain" description="GRF-type" evidence="6">
    <location>
        <begin position="70"/>
        <end position="114"/>
    </location>
</feature>
<evidence type="ECO:0000313" key="7">
    <source>
        <dbReference type="Proteomes" id="UP000235220"/>
    </source>
</evidence>
<keyword evidence="1" id="KW-0479">Metal-binding</keyword>
<evidence type="ECO:0000256" key="4">
    <source>
        <dbReference type="PROSITE-ProRule" id="PRU01343"/>
    </source>
</evidence>
<protein>
    <submittedName>
        <fullName evidence="8">Uncharacterized protein LOC109003683</fullName>
    </submittedName>
</protein>
<gene>
    <name evidence="8" type="primary">LOC109003683</name>
</gene>
<accession>A0A6P9EUF4</accession>
<evidence type="ECO:0000256" key="2">
    <source>
        <dbReference type="ARBA" id="ARBA00022771"/>
    </source>
</evidence>
<evidence type="ECO:0000313" key="8">
    <source>
        <dbReference type="RefSeq" id="XP_035547478.1"/>
    </source>
</evidence>
<dbReference type="GeneID" id="109003683"/>
<feature type="coiled-coil region" evidence="5">
    <location>
        <begin position="118"/>
        <end position="159"/>
    </location>
</feature>
<dbReference type="Proteomes" id="UP000235220">
    <property type="component" value="Chromosome 7"/>
</dbReference>
<keyword evidence="2 4" id="KW-0863">Zinc-finger</keyword>
<dbReference type="OrthoDB" id="986197at2759"/>
<keyword evidence="5" id="KW-0175">Coiled coil</keyword>
<dbReference type="InParanoid" id="A0A6P9EUF4"/>
<evidence type="ECO:0000256" key="5">
    <source>
        <dbReference type="SAM" id="Coils"/>
    </source>
</evidence>
<reference evidence="8" key="1">
    <citation type="submission" date="2025-08" db="UniProtKB">
        <authorList>
            <consortium name="RefSeq"/>
        </authorList>
    </citation>
    <scope>IDENTIFICATION</scope>
    <source>
        <tissue evidence="8">Leaves</tissue>
    </source>
</reference>
<dbReference type="RefSeq" id="XP_035547478.1">
    <property type="nucleotide sequence ID" value="XM_035691585.1"/>
</dbReference>
<evidence type="ECO:0000256" key="3">
    <source>
        <dbReference type="ARBA" id="ARBA00022833"/>
    </source>
</evidence>
<name>A0A6P9EUF4_JUGRE</name>
<proteinExistence type="predicted"/>
<dbReference type="PANTHER" id="PTHR33248">
    <property type="entry name" value="ZINC ION-BINDING PROTEIN"/>
    <property type="match status" value="1"/>
</dbReference>
<dbReference type="InterPro" id="IPR010666">
    <property type="entry name" value="Znf_GRF"/>
</dbReference>
<sequence length="208" mass="24155">MEPRTEAYGNLPKQATKKFQARWSSSSAQTHDCPTDVIEDETQREFKNKLVSTTDSSSSFGKPSLGQPLCFCEIEAQLRYSSTIKNPGRPFLGCPNYNTKGLPYCKYFKWVEEDQYKKSDLRETHNELLRAKKELEKILDDIEKSKIDLRKRADEIEMREMTLSNRNEEVVKKELAVLVREAQIRHSRTLLRVYWAAAFVVACYLSCK</sequence>
<organism evidence="7 8">
    <name type="scientific">Juglans regia</name>
    <name type="common">English walnut</name>
    <dbReference type="NCBI Taxonomy" id="51240"/>
    <lineage>
        <taxon>Eukaryota</taxon>
        <taxon>Viridiplantae</taxon>
        <taxon>Streptophyta</taxon>
        <taxon>Embryophyta</taxon>
        <taxon>Tracheophyta</taxon>
        <taxon>Spermatophyta</taxon>
        <taxon>Magnoliopsida</taxon>
        <taxon>eudicotyledons</taxon>
        <taxon>Gunneridae</taxon>
        <taxon>Pentapetalae</taxon>
        <taxon>rosids</taxon>
        <taxon>fabids</taxon>
        <taxon>Fagales</taxon>
        <taxon>Juglandaceae</taxon>
        <taxon>Juglans</taxon>
    </lineage>
</organism>